<proteinExistence type="predicted"/>
<comment type="caution">
    <text evidence="2">The sequence shown here is derived from an EMBL/GenBank/DDBJ whole genome shotgun (WGS) entry which is preliminary data.</text>
</comment>
<gene>
    <name evidence="2" type="ORF">PMACD_LOCUS6208</name>
</gene>
<dbReference type="Proteomes" id="UP000663880">
    <property type="component" value="Unassembled WGS sequence"/>
</dbReference>
<reference evidence="2" key="1">
    <citation type="submission" date="2021-02" db="EMBL/GenBank/DDBJ databases">
        <authorList>
            <person name="Steward A R."/>
        </authorList>
    </citation>
    <scope>NUCLEOTIDE SEQUENCE</scope>
</reference>
<feature type="compositionally biased region" description="Basic and acidic residues" evidence="1">
    <location>
        <begin position="112"/>
        <end position="132"/>
    </location>
</feature>
<dbReference type="EMBL" id="CAJOBZ010000013">
    <property type="protein sequence ID" value="CAF4841494.1"/>
    <property type="molecule type" value="Genomic_DNA"/>
</dbReference>
<dbReference type="AlphaFoldDB" id="A0A821RIF5"/>
<organism evidence="2 3">
    <name type="scientific">Pieris macdunnoughi</name>
    <dbReference type="NCBI Taxonomy" id="345717"/>
    <lineage>
        <taxon>Eukaryota</taxon>
        <taxon>Metazoa</taxon>
        <taxon>Ecdysozoa</taxon>
        <taxon>Arthropoda</taxon>
        <taxon>Hexapoda</taxon>
        <taxon>Insecta</taxon>
        <taxon>Pterygota</taxon>
        <taxon>Neoptera</taxon>
        <taxon>Endopterygota</taxon>
        <taxon>Lepidoptera</taxon>
        <taxon>Glossata</taxon>
        <taxon>Ditrysia</taxon>
        <taxon>Papilionoidea</taxon>
        <taxon>Pieridae</taxon>
        <taxon>Pierinae</taxon>
        <taxon>Pieris</taxon>
    </lineage>
</organism>
<evidence type="ECO:0000313" key="2">
    <source>
        <dbReference type="EMBL" id="CAF4841494.1"/>
    </source>
</evidence>
<sequence length="132" mass="14262">MDEVRAISCGRNSIGVIFSDEALLTSTLPSSGLVSFSIHLYSTVEHVFTRQSCDNPVEEKPSSDKSYVVGAWPATTPGHTGYLTVATLPPAFLRRKLPITEAENGKALSTEIEMKSDSDSEEDKLVVDESGL</sequence>
<accession>A0A821RIF5</accession>
<evidence type="ECO:0000313" key="3">
    <source>
        <dbReference type="Proteomes" id="UP000663880"/>
    </source>
</evidence>
<feature type="region of interest" description="Disordered" evidence="1">
    <location>
        <begin position="104"/>
        <end position="132"/>
    </location>
</feature>
<evidence type="ECO:0000256" key="1">
    <source>
        <dbReference type="SAM" id="MobiDB-lite"/>
    </source>
</evidence>
<protein>
    <submittedName>
        <fullName evidence="2">Uncharacterized protein</fullName>
    </submittedName>
</protein>
<name>A0A821RIF5_9NEOP</name>
<dbReference type="OrthoDB" id="7422899at2759"/>
<keyword evidence="3" id="KW-1185">Reference proteome</keyword>